<comment type="subcellular location">
    <subcellularLocation>
        <location evidence="1 15">Mitochondrion inner membrane</location>
        <topology evidence="1 15">Multi-pass membrane protein</topology>
    </subcellularLocation>
</comment>
<proteinExistence type="inferred from homology"/>
<evidence type="ECO:0000256" key="4">
    <source>
        <dbReference type="ARBA" id="ARBA00022547"/>
    </source>
</evidence>
<keyword evidence="5 16" id="KW-0812">Transmembrane</keyword>
<comment type="catalytic activity">
    <reaction evidence="13">
        <text>H(+)(in) = H(+)(out)</text>
        <dbReference type="Rhea" id="RHEA:34979"/>
        <dbReference type="ChEBI" id="CHEBI:15378"/>
    </reaction>
</comment>
<evidence type="ECO:0000256" key="8">
    <source>
        <dbReference type="ARBA" id="ARBA00022989"/>
    </source>
</evidence>
<evidence type="ECO:0000256" key="7">
    <source>
        <dbReference type="ARBA" id="ARBA00022792"/>
    </source>
</evidence>
<evidence type="ECO:0000256" key="2">
    <source>
        <dbReference type="ARBA" id="ARBA00006810"/>
    </source>
</evidence>
<dbReference type="PANTHER" id="PTHR11410:SF0">
    <property type="entry name" value="ATP SYNTHASE SUBUNIT A"/>
    <property type="match status" value="1"/>
</dbReference>
<name>B0BLC5_MAMPR</name>
<dbReference type="Gene3D" id="1.20.120.220">
    <property type="entry name" value="ATP synthase, F0 complex, subunit A"/>
    <property type="match status" value="1"/>
</dbReference>
<evidence type="ECO:0000256" key="13">
    <source>
        <dbReference type="ARBA" id="ARBA00024169"/>
    </source>
</evidence>
<dbReference type="EMBL" id="AP008987">
    <property type="protein sequence ID" value="BAF96957.1"/>
    <property type="molecule type" value="Genomic_DNA"/>
</dbReference>
<dbReference type="SMR" id="B0BLC5"/>
<feature type="transmembrane region" description="Helical" evidence="16">
    <location>
        <begin position="200"/>
        <end position="226"/>
    </location>
</feature>
<evidence type="ECO:0000256" key="1">
    <source>
        <dbReference type="ARBA" id="ARBA00004448"/>
    </source>
</evidence>
<feature type="transmembrane region" description="Helical" evidence="16">
    <location>
        <begin position="69"/>
        <end position="96"/>
    </location>
</feature>
<organism evidence="17">
    <name type="scientific">Mammuthus primigenius</name>
    <name type="common">Siberian woolly mammoth</name>
    <dbReference type="NCBI Taxonomy" id="37349"/>
    <lineage>
        <taxon>Eukaryota</taxon>
        <taxon>Metazoa</taxon>
        <taxon>Chordata</taxon>
        <taxon>Craniata</taxon>
        <taxon>Vertebrata</taxon>
        <taxon>Euteleostomi</taxon>
        <taxon>Mammalia</taxon>
        <taxon>Eutheria</taxon>
        <taxon>Afrotheria</taxon>
        <taxon>Proboscidea</taxon>
        <taxon>Elephantidae</taxon>
        <taxon>Mammuthus</taxon>
    </lineage>
</organism>
<keyword evidence="11 16" id="KW-0472">Membrane</keyword>
<dbReference type="InterPro" id="IPR045083">
    <property type="entry name" value="ATP_synth_F0_asu_bact/mt"/>
</dbReference>
<evidence type="ECO:0000256" key="14">
    <source>
        <dbReference type="ARBA" id="ARBA00063051"/>
    </source>
</evidence>
<evidence type="ECO:0000256" key="10">
    <source>
        <dbReference type="ARBA" id="ARBA00023128"/>
    </source>
</evidence>
<dbReference type="GO" id="GO:0005743">
    <property type="term" value="C:mitochondrial inner membrane"/>
    <property type="evidence" value="ECO:0007669"/>
    <property type="project" value="UniProtKB-SubCell"/>
</dbReference>
<dbReference type="InterPro" id="IPR023011">
    <property type="entry name" value="ATP_synth_F0_asu_AS"/>
</dbReference>
<keyword evidence="10 17" id="KW-0496">Mitochondrion</keyword>
<dbReference type="Pfam" id="PF00119">
    <property type="entry name" value="ATP-synt_A"/>
    <property type="match status" value="1"/>
</dbReference>
<dbReference type="SUPFAM" id="SSF81336">
    <property type="entry name" value="F1F0 ATP synthase subunit A"/>
    <property type="match status" value="1"/>
</dbReference>
<feature type="transmembrane region" description="Helical" evidence="16">
    <location>
        <begin position="102"/>
        <end position="121"/>
    </location>
</feature>
<accession>B0BLC5</accession>
<dbReference type="PANTHER" id="PTHR11410">
    <property type="entry name" value="ATP SYNTHASE SUBUNIT A"/>
    <property type="match status" value="1"/>
</dbReference>
<dbReference type="NCBIfam" id="TIGR01131">
    <property type="entry name" value="ATP_synt_6_or_A"/>
    <property type="match status" value="1"/>
</dbReference>
<evidence type="ECO:0000256" key="11">
    <source>
        <dbReference type="ARBA" id="ARBA00023136"/>
    </source>
</evidence>
<feature type="transmembrane region" description="Helical" evidence="16">
    <location>
        <begin position="15"/>
        <end position="35"/>
    </location>
</feature>
<gene>
    <name evidence="17" type="primary">ATP6</name>
</gene>
<feature type="transmembrane region" description="Helical" evidence="16">
    <location>
        <begin position="141"/>
        <end position="162"/>
    </location>
</feature>
<evidence type="ECO:0000256" key="16">
    <source>
        <dbReference type="SAM" id="Phobius"/>
    </source>
</evidence>
<feature type="transmembrane region" description="Helical" evidence="16">
    <location>
        <begin position="168"/>
        <end position="188"/>
    </location>
</feature>
<dbReference type="InterPro" id="IPR000568">
    <property type="entry name" value="ATP_synth_F0_asu"/>
</dbReference>
<keyword evidence="8 16" id="KW-1133">Transmembrane helix</keyword>
<keyword evidence="7" id="KW-0999">Mitochondrion inner membrane</keyword>
<comment type="subunit">
    <text evidence="14">Component of the ATP synthase complex composed at least of ATP5F1A/subunit alpha, ATP5F1B/subunit beta, ATP5MC1/subunit c (homooctomer), MT-ATP6/subunit a, MT-ATP8/subunit 8, ATP5ME/subunit e, ATP5MF/subunit f, ATP5MG/subunit g, ATP5MK/subunit k, ATP5MJ/subunit j, ATP5F1C/subunit gamma, ATP5F1D/subunit delta, ATP5F1E/subunit epsilon, ATP5PF/subunit F6, ATP5PB/subunit b, ATP5PD/subunit d, ATP5PO/subunit OSCP. ATP synthase complex consists of a soluble F(1) head domain (subunits alpha(3) and beta(3)) - the catalytic core - and a membrane F(0) domain - the membrane proton channel (subunits c, a, 8, e, f, g, k and j). These two domains are linked by a central stalk (subunits gamma, delta, and epsilon) rotating inside the F1 region and a stationary peripheral stalk (subunits F6, b, d, and OSCP). Interacts with DNAJC30; interaction is direct.</text>
</comment>
<evidence type="ECO:0000256" key="6">
    <source>
        <dbReference type="ARBA" id="ARBA00022781"/>
    </source>
</evidence>
<keyword evidence="3" id="KW-0813">Transport</keyword>
<dbReference type="CDD" id="cd00310">
    <property type="entry name" value="ATP-synt_Fo_a_6"/>
    <property type="match status" value="1"/>
</dbReference>
<dbReference type="AlphaFoldDB" id="B0BLC5"/>
<dbReference type="GO" id="GO:0046933">
    <property type="term" value="F:proton-transporting ATP synthase activity, rotational mechanism"/>
    <property type="evidence" value="ECO:0007669"/>
    <property type="project" value="TreeGrafter"/>
</dbReference>
<keyword evidence="4" id="KW-0138">CF(0)</keyword>
<evidence type="ECO:0000256" key="12">
    <source>
        <dbReference type="ARBA" id="ARBA00023310"/>
    </source>
</evidence>
<evidence type="ECO:0000313" key="17">
    <source>
        <dbReference type="EMBL" id="BAF96957.1"/>
    </source>
</evidence>
<keyword evidence="6" id="KW-0375">Hydrogen ion transport</keyword>
<geneLocation type="mitochondrion" evidence="17"/>
<dbReference type="InterPro" id="IPR035908">
    <property type="entry name" value="F0_ATP_A_sf"/>
</dbReference>
<dbReference type="PRINTS" id="PR00123">
    <property type="entry name" value="ATPASEA"/>
</dbReference>
<sequence>MCFPLKEEVNEELSAFFDVPVGTMMLAIAFPAILLPTPNRLITNRWITIQQWLVKLIMKQLLSIHNTKGLSWSLMLITLTLFIGLTNLLGLLPYSFAPTAQLTVNLSMAIPLWTGTVILGFRYKTKISLAHLLPQGTPTFLIPMIIIIETISLLIRPVTLAVRLTANITAGHLLIHLTGTAALTLLSIHSMTITVTFITVVVLTILELAVALIQAYVFALLISLYLHESA</sequence>
<evidence type="ECO:0000256" key="3">
    <source>
        <dbReference type="ARBA" id="ARBA00022448"/>
    </source>
</evidence>
<evidence type="ECO:0000256" key="15">
    <source>
        <dbReference type="RuleBase" id="RU004450"/>
    </source>
</evidence>
<keyword evidence="12" id="KW-0066">ATP synthesis</keyword>
<dbReference type="GO" id="GO:0045259">
    <property type="term" value="C:proton-transporting ATP synthase complex"/>
    <property type="evidence" value="ECO:0007669"/>
    <property type="project" value="UniProtKB-KW"/>
</dbReference>
<reference evidence="17" key="1">
    <citation type="submission" date="2005-06" db="EMBL/GenBank/DDBJ databases">
        <title>Molecular phylogenetic analyses firmly place Mammuthus and Elephas as sister taxa in the Elephantidae.</title>
        <authorList>
            <person name="Ozawa T."/>
            <person name="Boeskorov G.G."/>
            <person name="Argunov V.A."/>
        </authorList>
    </citation>
    <scope>NUCLEOTIDE SEQUENCE</scope>
</reference>
<protein>
    <recommendedName>
        <fullName evidence="15">ATP synthase subunit a</fullName>
    </recommendedName>
</protein>
<evidence type="ECO:0000256" key="5">
    <source>
        <dbReference type="ARBA" id="ARBA00022692"/>
    </source>
</evidence>
<evidence type="ECO:0000256" key="9">
    <source>
        <dbReference type="ARBA" id="ARBA00023065"/>
    </source>
</evidence>
<keyword evidence="9" id="KW-0406">Ion transport</keyword>
<dbReference type="PROSITE" id="PS00449">
    <property type="entry name" value="ATPASE_A"/>
    <property type="match status" value="1"/>
</dbReference>
<comment type="similarity">
    <text evidence="2">Belongs to the ATPase A chain family.</text>
</comment>
<dbReference type="FunFam" id="1.20.120.220:FF:000004">
    <property type="entry name" value="ATP synthase subunit a"/>
    <property type="match status" value="1"/>
</dbReference>